<dbReference type="InterPro" id="IPR036104">
    <property type="entry name" value="BFN_sf"/>
</dbReference>
<evidence type="ECO:0000256" key="3">
    <source>
        <dbReference type="ARBA" id="ARBA00025428"/>
    </source>
</evidence>
<comment type="caution">
    <text evidence="6">The sequence shown here is derived from an EMBL/GenBank/DDBJ whole genome shotgun (WGS) entry which is preliminary data.</text>
</comment>
<dbReference type="Pfam" id="PF01847">
    <property type="entry name" value="VHL"/>
    <property type="match status" value="1"/>
</dbReference>
<reference evidence="7" key="1">
    <citation type="journal article" date="2016" name="Nat. Commun.">
        <title>The Gonium pectorale genome demonstrates co-option of cell cycle regulation during the evolution of multicellularity.</title>
        <authorList>
            <person name="Hanschen E.R."/>
            <person name="Marriage T.N."/>
            <person name="Ferris P.J."/>
            <person name="Hamaji T."/>
            <person name="Toyoda A."/>
            <person name="Fujiyama A."/>
            <person name="Neme R."/>
            <person name="Noguchi H."/>
            <person name="Minakuchi Y."/>
            <person name="Suzuki M."/>
            <person name="Kawai-Toyooka H."/>
            <person name="Smith D.R."/>
            <person name="Sparks H."/>
            <person name="Anderson J."/>
            <person name="Bakaric R."/>
            <person name="Luria V."/>
            <person name="Karger A."/>
            <person name="Kirschner M.W."/>
            <person name="Durand P.M."/>
            <person name="Michod R.E."/>
            <person name="Nozaki H."/>
            <person name="Olson B.J."/>
        </authorList>
    </citation>
    <scope>NUCLEOTIDE SEQUENCE [LARGE SCALE GENOMIC DNA]</scope>
    <source>
        <strain evidence="7">NIES-2863</strain>
    </source>
</reference>
<dbReference type="GO" id="GO:0005634">
    <property type="term" value="C:nucleus"/>
    <property type="evidence" value="ECO:0007669"/>
    <property type="project" value="TreeGrafter"/>
</dbReference>
<dbReference type="SUPFAM" id="SSF49468">
    <property type="entry name" value="VHL"/>
    <property type="match status" value="1"/>
</dbReference>
<evidence type="ECO:0000256" key="1">
    <source>
        <dbReference type="ARBA" id="ARBA00009095"/>
    </source>
</evidence>
<accession>A0A150H3D7</accession>
<keyword evidence="7" id="KW-1185">Reference proteome</keyword>
<dbReference type="OrthoDB" id="413400at2759"/>
<dbReference type="CDD" id="cd05468">
    <property type="entry name" value="pVHL"/>
    <property type="match status" value="1"/>
</dbReference>
<evidence type="ECO:0000313" key="7">
    <source>
        <dbReference type="Proteomes" id="UP000075714"/>
    </source>
</evidence>
<proteinExistence type="inferred from homology"/>
<feature type="compositionally biased region" description="Polar residues" evidence="4">
    <location>
        <begin position="136"/>
        <end position="147"/>
    </location>
</feature>
<evidence type="ECO:0000259" key="5">
    <source>
        <dbReference type="PROSITE" id="PS51658"/>
    </source>
</evidence>
<dbReference type="GO" id="GO:0016567">
    <property type="term" value="P:protein ubiquitination"/>
    <property type="evidence" value="ECO:0007669"/>
    <property type="project" value="TreeGrafter"/>
</dbReference>
<dbReference type="GO" id="GO:0030891">
    <property type="term" value="C:VCB complex"/>
    <property type="evidence" value="ECO:0007669"/>
    <property type="project" value="TreeGrafter"/>
</dbReference>
<evidence type="ECO:0000256" key="4">
    <source>
        <dbReference type="SAM" id="MobiDB-lite"/>
    </source>
</evidence>
<dbReference type="PROSITE" id="PS51658">
    <property type="entry name" value="BFN"/>
    <property type="match status" value="1"/>
</dbReference>
<dbReference type="Gene3D" id="3.10.690.10">
    <property type="entry name" value="Bifunctional nuclease domain"/>
    <property type="match status" value="1"/>
</dbReference>
<dbReference type="PANTHER" id="PTHR15160">
    <property type="entry name" value="VON HIPPEL-LINDAU PROTEIN"/>
    <property type="match status" value="1"/>
</dbReference>
<dbReference type="GO" id="GO:0004518">
    <property type="term" value="F:nuclease activity"/>
    <property type="evidence" value="ECO:0007669"/>
    <property type="project" value="InterPro"/>
</dbReference>
<evidence type="ECO:0000256" key="2">
    <source>
        <dbReference type="ARBA" id="ARBA00010057"/>
    </source>
</evidence>
<organism evidence="6 7">
    <name type="scientific">Gonium pectorale</name>
    <name type="common">Green alga</name>
    <dbReference type="NCBI Taxonomy" id="33097"/>
    <lineage>
        <taxon>Eukaryota</taxon>
        <taxon>Viridiplantae</taxon>
        <taxon>Chlorophyta</taxon>
        <taxon>core chlorophytes</taxon>
        <taxon>Chlorophyceae</taxon>
        <taxon>CS clade</taxon>
        <taxon>Chlamydomonadales</taxon>
        <taxon>Volvocaceae</taxon>
        <taxon>Gonium</taxon>
    </lineage>
</organism>
<comment type="similarity">
    <text evidence="2">Belongs to the VHL family.</text>
</comment>
<dbReference type="InterPro" id="IPR003729">
    <property type="entry name" value="Bi_nuclease_dom"/>
</dbReference>
<dbReference type="InterPro" id="IPR024053">
    <property type="entry name" value="VHL_beta_dom"/>
</dbReference>
<dbReference type="PANTHER" id="PTHR15160:SF1">
    <property type="entry name" value="VON HIPPEL-LINDAU DISEASE TUMOR SUPPRESSOR"/>
    <property type="match status" value="1"/>
</dbReference>
<feature type="region of interest" description="Disordered" evidence="4">
    <location>
        <begin position="136"/>
        <end position="195"/>
    </location>
</feature>
<dbReference type="Pfam" id="PF02577">
    <property type="entry name" value="BFN_dom"/>
    <property type="match status" value="1"/>
</dbReference>
<dbReference type="AlphaFoldDB" id="A0A150H3D7"/>
<evidence type="ECO:0000313" key="6">
    <source>
        <dbReference type="EMBL" id="KXZ56564.1"/>
    </source>
</evidence>
<gene>
    <name evidence="6" type="ORF">GPECTOR_1g506</name>
</gene>
<feature type="compositionally biased region" description="Low complexity" evidence="4">
    <location>
        <begin position="161"/>
        <end position="188"/>
    </location>
</feature>
<protein>
    <recommendedName>
        <fullName evidence="5">BFN domain-containing protein</fullName>
    </recommendedName>
</protein>
<dbReference type="Gene3D" id="2.60.40.780">
    <property type="entry name" value="von Hippel-Lindau disease tumour suppressor, beta domain"/>
    <property type="match status" value="1"/>
</dbReference>
<dbReference type="InterPro" id="IPR022772">
    <property type="entry name" value="VHL_tumour_suppress_b/a_dom"/>
</dbReference>
<dbReference type="SUPFAM" id="SSF103256">
    <property type="entry name" value="Hypothetical protein TM0160"/>
    <property type="match status" value="1"/>
</dbReference>
<feature type="domain" description="BFN" evidence="5">
    <location>
        <begin position="204"/>
        <end position="339"/>
    </location>
</feature>
<name>A0A150H3D7_GONPE</name>
<dbReference type="InterPro" id="IPR036208">
    <property type="entry name" value="VHL_sf"/>
</dbReference>
<comment type="similarity">
    <text evidence="1">Belongs to the bifunctional nuclease family.</text>
</comment>
<dbReference type="STRING" id="33097.A0A150H3D7"/>
<dbReference type="InterPro" id="IPR037140">
    <property type="entry name" value="VHL_beta_dom_sf"/>
</dbReference>
<dbReference type="EMBL" id="LSYV01000002">
    <property type="protein sequence ID" value="KXZ56564.1"/>
    <property type="molecule type" value="Genomic_DNA"/>
</dbReference>
<dbReference type="Proteomes" id="UP000075714">
    <property type="component" value="Unassembled WGS sequence"/>
</dbReference>
<sequence>MPLCGLGLGPLPTSAFPAVSSARPLRSLGWRVPCEMTVLNDLDRPLKLYWLNYDGDPESFGLLGPGSSFTVHTFESHAWRFVDSASGATLAEHVAGAGQQVVRLATKAAAAAGAGGAAAAGEGGVSYTYTTAAPDSAAAQQHLQQPSPGGGGGRDVTEGVAAGPPEAAAGEAQSLSEASEWSPEPSAAVADASREGFDGLGNDEAQYTLAQLREISIYPGGGTVLLSLPASPLAAPLEVSLAGPEALSLVAATGSLEQRRPSTLGTWSRSLLAAGVELRRVCITRVVDGIYYCRLVLSRPDSSLTSLDATPGDSLSLAMELGRPIYVSNEVARVHQSVFDIFNRRREAMQAAAEAGTLDEAAEAAADREAQEALDAVTRGLPSAPRPVRALEVDRALEA</sequence>
<comment type="function">
    <text evidence="3">Bifunctional nuclease with both RNase and DNase activities. Involved in basal defense response. Participates in abscisic acid-derived callose deposition following infection by a necrotrophic pathogen.</text>
</comment>